<dbReference type="InterPro" id="IPR025977">
    <property type="entry name" value="Cnd3_C"/>
</dbReference>
<dbReference type="Proteomes" id="UP000807306">
    <property type="component" value="Unassembled WGS sequence"/>
</dbReference>
<feature type="compositionally biased region" description="Acidic residues" evidence="8">
    <location>
        <begin position="543"/>
        <end position="552"/>
    </location>
</feature>
<dbReference type="InterPro" id="IPR011989">
    <property type="entry name" value="ARM-like"/>
</dbReference>
<comment type="similarity">
    <text evidence="2">Belongs to the CND3 (condensin subunit 3) family.</text>
</comment>
<organism evidence="10 11">
    <name type="scientific">Crepidotus variabilis</name>
    <dbReference type="NCBI Taxonomy" id="179855"/>
    <lineage>
        <taxon>Eukaryota</taxon>
        <taxon>Fungi</taxon>
        <taxon>Dikarya</taxon>
        <taxon>Basidiomycota</taxon>
        <taxon>Agaricomycotina</taxon>
        <taxon>Agaricomycetes</taxon>
        <taxon>Agaricomycetidae</taxon>
        <taxon>Agaricales</taxon>
        <taxon>Agaricineae</taxon>
        <taxon>Crepidotaceae</taxon>
        <taxon>Crepidotus</taxon>
    </lineage>
</organism>
<dbReference type="PANTHER" id="PTHR14418:SF5">
    <property type="entry name" value="CONDENSIN COMPLEX SUBUNIT 3"/>
    <property type="match status" value="1"/>
</dbReference>
<keyword evidence="7" id="KW-0131">Cell cycle</keyword>
<keyword evidence="4" id="KW-0132">Cell division</keyword>
<dbReference type="AlphaFoldDB" id="A0A9P6JTH2"/>
<evidence type="ECO:0000256" key="6">
    <source>
        <dbReference type="ARBA" id="ARBA00023067"/>
    </source>
</evidence>
<feature type="compositionally biased region" description="Basic and acidic residues" evidence="8">
    <location>
        <begin position="568"/>
        <end position="577"/>
    </location>
</feature>
<evidence type="ECO:0000256" key="8">
    <source>
        <dbReference type="SAM" id="MobiDB-lite"/>
    </source>
</evidence>
<proteinExistence type="inferred from homology"/>
<keyword evidence="5" id="KW-0498">Mitosis</keyword>
<keyword evidence="3" id="KW-0158">Chromosome</keyword>
<evidence type="ECO:0000256" key="3">
    <source>
        <dbReference type="ARBA" id="ARBA00022454"/>
    </source>
</evidence>
<evidence type="ECO:0000259" key="9">
    <source>
        <dbReference type="Pfam" id="PF12719"/>
    </source>
</evidence>
<dbReference type="InterPro" id="IPR016024">
    <property type="entry name" value="ARM-type_fold"/>
</dbReference>
<dbReference type="GO" id="GO:0051301">
    <property type="term" value="P:cell division"/>
    <property type="evidence" value="ECO:0007669"/>
    <property type="project" value="UniProtKB-KW"/>
</dbReference>
<sequence length="965" mass="108616">MPARVRQPSKEEKIAQLTPKIGQILNEASTSATTHAKNNVNLWKLQQELSKIYEPYKGGKKITGEKAFQNEMKIQMSRVIPLKKATPVADRTIKFMAGYVKYINEKALDPKADNEDVDELDDDDDNPSSRFTESLLKWLLEGFEAKNKDIRYRVLQTVAAMISHLGAIDEVQYNLLRTSLIGRLSDKENSVRLQAAVALSKLCGADDADSEDADPIERLLHCMAYDTSADVRKAVLVNILVTPQTLDDILARTRDTDTGVRKMVYDSVLRLNLVQGDEKVIGPSHPLALTIEQRELIARNGLGDRDPTVRKVAASLLANWVDYAHLTGTENDADITNEPSHRIESNILCFLKLFDLTFKEGEVAANGLKSLFHTRTEIFDILEFNAPQYWTDMTPEKAFLARVFVDHCIEENEIAKLETALPVVTQMAFILQDSYNALQELDPPETHTHLSDDEQIQKEEEYTAKELILAEILRLAANLDYSDEIGRRKMDMLTCDMVRKDTLSTKLMGPCLAVIRVMALSERDLIRLIVEIISDIRDAAYGENDEPADQEPGDQSFDAHQPPQAGRKSLDDMTPEKRADVERTDLRCLSLSISMLEQVNDTIDNNMVLGGLLTDLIIPSVHSSNDSQKELGLKCLGLCSLIAKPLAANTVPLLIGSIPSVSQTIKMIMIQTLFDIFMVHGGQVFKDPAEQIAKLTNFLLENIEKEQDPTAKALFCKGTSKLVLSGMIKDVTVVKNLIKAYVSPATADNQDLRQCLAYFLPVYSQSSSSNQGCMREMFIHIFLDICQDRREAEEEDEEDEIVSSSQIADMFILWTDPTSLNAAMLAQGGNSLGDRELGVHLDLAEDVLKTLFEKDLKEDKRVLCQLLNKLQIPSTVDDRKIQSIKLLVDHLRHRRPLKDSVCNTALGKFEAAIIKKFEKQLENLDEEEFRKLEELNELFEFLDSIIPLDEDELIDLEPLRKGKKR</sequence>
<keyword evidence="6" id="KW-0226">DNA condensation</keyword>
<evidence type="ECO:0000256" key="1">
    <source>
        <dbReference type="ARBA" id="ARBA00004286"/>
    </source>
</evidence>
<dbReference type="OrthoDB" id="27187at2759"/>
<evidence type="ECO:0000256" key="7">
    <source>
        <dbReference type="ARBA" id="ARBA00023306"/>
    </source>
</evidence>
<protein>
    <submittedName>
        <fullName evidence="10">Nuclear condensing complex subunit</fullName>
    </submittedName>
</protein>
<dbReference type="GO" id="GO:0000796">
    <property type="term" value="C:condensin complex"/>
    <property type="evidence" value="ECO:0007669"/>
    <property type="project" value="InterPro"/>
</dbReference>
<dbReference type="Gene3D" id="1.25.10.10">
    <property type="entry name" value="Leucine-rich Repeat Variant"/>
    <property type="match status" value="1"/>
</dbReference>
<dbReference type="SUPFAM" id="SSF48371">
    <property type="entry name" value="ARM repeat"/>
    <property type="match status" value="1"/>
</dbReference>
<accession>A0A9P6JTH2</accession>
<gene>
    <name evidence="10" type="ORF">CPB83DRAFT_759730</name>
</gene>
<evidence type="ECO:0000256" key="5">
    <source>
        <dbReference type="ARBA" id="ARBA00022776"/>
    </source>
</evidence>
<evidence type="ECO:0000313" key="11">
    <source>
        <dbReference type="Proteomes" id="UP000807306"/>
    </source>
</evidence>
<comment type="subcellular location">
    <subcellularLocation>
        <location evidence="1">Chromosome</location>
    </subcellularLocation>
</comment>
<comment type="caution">
    <text evidence="10">The sequence shown here is derived from an EMBL/GenBank/DDBJ whole genome shotgun (WGS) entry which is preliminary data.</text>
</comment>
<dbReference type="Pfam" id="PF12719">
    <property type="entry name" value="Cnd3"/>
    <property type="match status" value="1"/>
</dbReference>
<dbReference type="GO" id="GO:0007076">
    <property type="term" value="P:mitotic chromosome condensation"/>
    <property type="evidence" value="ECO:0007669"/>
    <property type="project" value="InterPro"/>
</dbReference>
<evidence type="ECO:0000256" key="2">
    <source>
        <dbReference type="ARBA" id="ARBA00006533"/>
    </source>
</evidence>
<evidence type="ECO:0000256" key="4">
    <source>
        <dbReference type="ARBA" id="ARBA00022618"/>
    </source>
</evidence>
<feature type="domain" description="Nuclear condensin complex subunit 3 C-terminal" evidence="9">
    <location>
        <begin position="587"/>
        <end position="872"/>
    </location>
</feature>
<dbReference type="InterPro" id="IPR027165">
    <property type="entry name" value="CND3"/>
</dbReference>
<name>A0A9P6JTH2_9AGAR</name>
<dbReference type="PANTHER" id="PTHR14418">
    <property type="entry name" value="CONDENSIN COMPLEX SUBUNIT 3-RELATED"/>
    <property type="match status" value="1"/>
</dbReference>
<evidence type="ECO:0000313" key="10">
    <source>
        <dbReference type="EMBL" id="KAF9532366.1"/>
    </source>
</evidence>
<feature type="region of interest" description="Disordered" evidence="8">
    <location>
        <begin position="542"/>
        <end position="577"/>
    </location>
</feature>
<dbReference type="GO" id="GO:0000793">
    <property type="term" value="C:condensed chromosome"/>
    <property type="evidence" value="ECO:0007669"/>
    <property type="project" value="TreeGrafter"/>
</dbReference>
<reference evidence="10" key="1">
    <citation type="submission" date="2020-11" db="EMBL/GenBank/DDBJ databases">
        <authorList>
            <consortium name="DOE Joint Genome Institute"/>
            <person name="Ahrendt S."/>
            <person name="Riley R."/>
            <person name="Andreopoulos W."/>
            <person name="Labutti K."/>
            <person name="Pangilinan J."/>
            <person name="Ruiz-Duenas F.J."/>
            <person name="Barrasa J.M."/>
            <person name="Sanchez-Garcia M."/>
            <person name="Camarero S."/>
            <person name="Miyauchi S."/>
            <person name="Serrano A."/>
            <person name="Linde D."/>
            <person name="Babiker R."/>
            <person name="Drula E."/>
            <person name="Ayuso-Fernandez I."/>
            <person name="Pacheco R."/>
            <person name="Padilla G."/>
            <person name="Ferreira P."/>
            <person name="Barriuso J."/>
            <person name="Kellner H."/>
            <person name="Castanera R."/>
            <person name="Alfaro M."/>
            <person name="Ramirez L."/>
            <person name="Pisabarro A.G."/>
            <person name="Kuo A."/>
            <person name="Tritt A."/>
            <person name="Lipzen A."/>
            <person name="He G."/>
            <person name="Yan M."/>
            <person name="Ng V."/>
            <person name="Cullen D."/>
            <person name="Martin F."/>
            <person name="Rosso M.-N."/>
            <person name="Henrissat B."/>
            <person name="Hibbett D."/>
            <person name="Martinez A.T."/>
            <person name="Grigoriev I.V."/>
        </authorList>
    </citation>
    <scope>NUCLEOTIDE SEQUENCE</scope>
    <source>
        <strain evidence="10">CBS 506.95</strain>
    </source>
</reference>
<keyword evidence="11" id="KW-1185">Reference proteome</keyword>
<dbReference type="EMBL" id="MU157832">
    <property type="protein sequence ID" value="KAF9532366.1"/>
    <property type="molecule type" value="Genomic_DNA"/>
</dbReference>